<keyword evidence="6" id="KW-1185">Reference proteome</keyword>
<protein>
    <recommendedName>
        <fullName evidence="7">Methyltransferase type 12</fullName>
    </recommendedName>
</protein>
<evidence type="ECO:0008006" key="7">
    <source>
        <dbReference type="Google" id="ProtNLM"/>
    </source>
</evidence>
<organism evidence="5 6">
    <name type="scientific">Methylobacillus flagellatus (strain ATCC 51484 / DSM 6875 / VKM B-1610 / KT)</name>
    <dbReference type="NCBI Taxonomy" id="265072"/>
    <lineage>
        <taxon>Bacteria</taxon>
        <taxon>Pseudomonadati</taxon>
        <taxon>Pseudomonadota</taxon>
        <taxon>Betaproteobacteria</taxon>
        <taxon>Nitrosomonadales</taxon>
        <taxon>Methylophilaceae</taxon>
        <taxon>Methylobacillus</taxon>
    </lineage>
</organism>
<keyword evidence="2" id="KW-0808">Transferase</keyword>
<dbReference type="InterPro" id="IPR029063">
    <property type="entry name" value="SAM-dependent_MTases_sf"/>
</dbReference>
<proteinExistence type="predicted"/>
<name>Q1GZX9_METFK</name>
<accession>Q1GZX9</accession>
<dbReference type="KEGG" id="mfa:Mfla_1941"/>
<evidence type="ECO:0000313" key="5">
    <source>
        <dbReference type="EMBL" id="ABE50208.1"/>
    </source>
</evidence>
<evidence type="ECO:0000256" key="4">
    <source>
        <dbReference type="SAM" id="Phobius"/>
    </source>
</evidence>
<dbReference type="STRING" id="265072.Mfla_1941"/>
<dbReference type="GO" id="GO:0016279">
    <property type="term" value="F:protein-lysine N-methyltransferase activity"/>
    <property type="evidence" value="ECO:0007669"/>
    <property type="project" value="InterPro"/>
</dbReference>
<keyword evidence="1" id="KW-0489">Methyltransferase</keyword>
<gene>
    <name evidence="5" type="ordered locus">Mfla_1941</name>
</gene>
<dbReference type="SUPFAM" id="SSF53335">
    <property type="entry name" value="S-adenosyl-L-methionine-dependent methyltransferases"/>
    <property type="match status" value="1"/>
</dbReference>
<dbReference type="PANTHER" id="PTHR13610">
    <property type="entry name" value="METHYLTRANSFERASE DOMAIN-CONTAINING PROTEIN"/>
    <property type="match status" value="1"/>
</dbReference>
<dbReference type="PANTHER" id="PTHR13610:SF9">
    <property type="entry name" value="FI06469P"/>
    <property type="match status" value="1"/>
</dbReference>
<keyword evidence="4" id="KW-1133">Transmembrane helix</keyword>
<sequence length="212" mass="23940">MLFLLQGVVASILSILLAMAVWWRWIHLLFPVAVLLMLQWQLPAWIYLLAFCFTLAVFWSTYRTQVPFYPSLPATWRQVKALVPADRKVSVLDIGSGTGGLVLYLARERLNASCAGVELAPLPWLVSVLLTYLKKSPVSFKYGDYQAVNLSEYDVVFAYLSPAAMPDVWRKAKKEMQAGSLLISYEFEIPGVVPKLQIQDRPGAPSIFVWEL</sequence>
<dbReference type="InterPro" id="IPR026170">
    <property type="entry name" value="FAM173A/B"/>
</dbReference>
<keyword evidence="4" id="KW-0812">Transmembrane</keyword>
<dbReference type="Proteomes" id="UP000002440">
    <property type="component" value="Chromosome"/>
</dbReference>
<evidence type="ECO:0000256" key="3">
    <source>
        <dbReference type="ARBA" id="ARBA00022691"/>
    </source>
</evidence>
<feature type="transmembrane region" description="Helical" evidence="4">
    <location>
        <begin position="44"/>
        <end position="62"/>
    </location>
</feature>
<keyword evidence="3" id="KW-0949">S-adenosyl-L-methionine</keyword>
<dbReference type="HOGENOM" id="CLU_089659_0_0_4"/>
<dbReference type="AlphaFoldDB" id="Q1GZX9"/>
<keyword evidence="4" id="KW-0472">Membrane</keyword>
<dbReference type="OrthoDB" id="5611641at2"/>
<dbReference type="Gene3D" id="3.40.50.150">
    <property type="entry name" value="Vaccinia Virus protein VP39"/>
    <property type="match status" value="1"/>
</dbReference>
<evidence type="ECO:0000256" key="1">
    <source>
        <dbReference type="ARBA" id="ARBA00022603"/>
    </source>
</evidence>
<reference evidence="5 6" key="1">
    <citation type="submission" date="2006-03" db="EMBL/GenBank/DDBJ databases">
        <title>Complete sequence of Methylobacillus flagellatus KT.</title>
        <authorList>
            <consortium name="US DOE Joint Genome Institute"/>
            <person name="Copeland A."/>
            <person name="Lucas S."/>
            <person name="Lapidus A."/>
            <person name="Barry K."/>
            <person name="Detter J.C."/>
            <person name="Glavina del Rio T."/>
            <person name="Hammon N."/>
            <person name="Israni S."/>
            <person name="Dalin E."/>
            <person name="Tice H."/>
            <person name="Pitluck S."/>
            <person name="Brettin T."/>
            <person name="Bruce D."/>
            <person name="Han C."/>
            <person name="Tapia R."/>
            <person name="Saunders E."/>
            <person name="Gilna P."/>
            <person name="Schmutz J."/>
            <person name="Larimer F."/>
            <person name="Land M."/>
            <person name="Kyrpides N."/>
            <person name="Anderson I."/>
            <person name="Richardson P."/>
        </authorList>
    </citation>
    <scope>NUCLEOTIDE SEQUENCE [LARGE SCALE GENOMIC DNA]</scope>
    <source>
        <strain evidence="6">KT / ATCC 51484 / DSM 6875</strain>
    </source>
</reference>
<dbReference type="EMBL" id="CP000284">
    <property type="protein sequence ID" value="ABE50208.1"/>
    <property type="molecule type" value="Genomic_DNA"/>
</dbReference>
<evidence type="ECO:0000256" key="2">
    <source>
        <dbReference type="ARBA" id="ARBA00022679"/>
    </source>
</evidence>
<dbReference type="eggNOG" id="COG4122">
    <property type="taxonomic scope" value="Bacteria"/>
</dbReference>
<evidence type="ECO:0000313" key="6">
    <source>
        <dbReference type="Proteomes" id="UP000002440"/>
    </source>
</evidence>
<dbReference type="GO" id="GO:0032259">
    <property type="term" value="P:methylation"/>
    <property type="evidence" value="ECO:0007669"/>
    <property type="project" value="UniProtKB-KW"/>
</dbReference>